<evidence type="ECO:0000313" key="3">
    <source>
        <dbReference type="EMBL" id="CUF35269.1"/>
    </source>
</evidence>
<reference evidence="4" key="1">
    <citation type="submission" date="2015-09" db="EMBL/GenBank/DDBJ databases">
        <authorList>
            <consortium name="Pathogen Informatics"/>
        </authorList>
    </citation>
    <scope>NUCLEOTIDE SEQUENCE [LARGE SCALE GENOMIC DNA]</scope>
    <source>
        <strain evidence="4">Lake Konstanz</strain>
    </source>
</reference>
<evidence type="ECO:0000256" key="1">
    <source>
        <dbReference type="SAM" id="MobiDB-lite"/>
    </source>
</evidence>
<proteinExistence type="predicted"/>
<keyword evidence="2" id="KW-0812">Transmembrane</keyword>
<feature type="transmembrane region" description="Helical" evidence="2">
    <location>
        <begin position="148"/>
        <end position="168"/>
    </location>
</feature>
<evidence type="ECO:0000313" key="4">
    <source>
        <dbReference type="Proteomes" id="UP000051952"/>
    </source>
</evidence>
<gene>
    <name evidence="3" type="ORF">BSAL_61700</name>
</gene>
<feature type="compositionally biased region" description="Basic and acidic residues" evidence="1">
    <location>
        <begin position="110"/>
        <end position="121"/>
    </location>
</feature>
<dbReference type="VEuPathDB" id="TriTrypDB:BSAL_61700"/>
<accession>A0A0S4IUF5</accession>
<keyword evidence="2" id="KW-0472">Membrane</keyword>
<evidence type="ECO:0000256" key="2">
    <source>
        <dbReference type="SAM" id="Phobius"/>
    </source>
</evidence>
<dbReference type="Proteomes" id="UP000051952">
    <property type="component" value="Unassembled WGS sequence"/>
</dbReference>
<keyword evidence="4" id="KW-1185">Reference proteome</keyword>
<dbReference type="EMBL" id="CYKH01000305">
    <property type="protein sequence ID" value="CUF35269.1"/>
    <property type="molecule type" value="Genomic_DNA"/>
</dbReference>
<feature type="region of interest" description="Disordered" evidence="1">
    <location>
        <begin position="73"/>
        <end position="121"/>
    </location>
</feature>
<dbReference type="AlphaFoldDB" id="A0A0S4IUF5"/>
<organism evidence="3 4">
    <name type="scientific">Bodo saltans</name>
    <name type="common">Flagellated protozoan</name>
    <dbReference type="NCBI Taxonomy" id="75058"/>
    <lineage>
        <taxon>Eukaryota</taxon>
        <taxon>Discoba</taxon>
        <taxon>Euglenozoa</taxon>
        <taxon>Kinetoplastea</taxon>
        <taxon>Metakinetoplastina</taxon>
        <taxon>Eubodonida</taxon>
        <taxon>Bodonidae</taxon>
        <taxon>Bodo</taxon>
    </lineage>
</organism>
<name>A0A0S4IUF5_BODSA</name>
<keyword evidence="2" id="KW-1133">Transmembrane helix</keyword>
<sequence length="220" mass="24610">MLRYSSGASRCRMQRIRVLIAAGMATELSTTSPLVTSTRTIYDKFREDHEQVSNPADDFMQGFARHPHAEYHKLRDDPGAAFNQKTTRKDGDDLKAEAGATKEAGSQQQRRRDDDGSDDINRAWDESELDELTRSGVSREVANISIKMQWGFVGFAGAIVVTAFVWLFDLLGDPLPDRAAHRRYYSKKEAWDEIMDGDSGTTVATHTLKWGLVAPTVAKI</sequence>
<protein>
    <submittedName>
        <fullName evidence="3">Membrane-associated protein, putative</fullName>
    </submittedName>
</protein>
<feature type="compositionally biased region" description="Basic and acidic residues" evidence="1">
    <location>
        <begin position="87"/>
        <end position="96"/>
    </location>
</feature>